<evidence type="ECO:0000256" key="1">
    <source>
        <dbReference type="SAM" id="MobiDB-lite"/>
    </source>
</evidence>
<keyword evidence="3" id="KW-1185">Reference proteome</keyword>
<gene>
    <name evidence="2" type="ORF">CEXT_738281</name>
</gene>
<evidence type="ECO:0000313" key="3">
    <source>
        <dbReference type="Proteomes" id="UP001054945"/>
    </source>
</evidence>
<feature type="region of interest" description="Disordered" evidence="1">
    <location>
        <begin position="1"/>
        <end position="27"/>
    </location>
</feature>
<organism evidence="2 3">
    <name type="scientific">Caerostris extrusa</name>
    <name type="common">Bark spider</name>
    <name type="synonym">Caerostris bankana</name>
    <dbReference type="NCBI Taxonomy" id="172846"/>
    <lineage>
        <taxon>Eukaryota</taxon>
        <taxon>Metazoa</taxon>
        <taxon>Ecdysozoa</taxon>
        <taxon>Arthropoda</taxon>
        <taxon>Chelicerata</taxon>
        <taxon>Arachnida</taxon>
        <taxon>Araneae</taxon>
        <taxon>Araneomorphae</taxon>
        <taxon>Entelegynae</taxon>
        <taxon>Araneoidea</taxon>
        <taxon>Araneidae</taxon>
        <taxon>Caerostris</taxon>
    </lineage>
</organism>
<proteinExistence type="predicted"/>
<dbReference type="AlphaFoldDB" id="A0AAV4NGZ5"/>
<comment type="caution">
    <text evidence="2">The sequence shown here is derived from an EMBL/GenBank/DDBJ whole genome shotgun (WGS) entry which is preliminary data.</text>
</comment>
<name>A0AAV4NGZ5_CAEEX</name>
<accession>A0AAV4NGZ5</accession>
<dbReference type="Proteomes" id="UP001054945">
    <property type="component" value="Unassembled WGS sequence"/>
</dbReference>
<evidence type="ECO:0000313" key="2">
    <source>
        <dbReference type="EMBL" id="GIX83629.1"/>
    </source>
</evidence>
<reference evidence="2 3" key="1">
    <citation type="submission" date="2021-06" db="EMBL/GenBank/DDBJ databases">
        <title>Caerostris extrusa draft genome.</title>
        <authorList>
            <person name="Kono N."/>
            <person name="Arakawa K."/>
        </authorList>
    </citation>
    <scope>NUCLEOTIDE SEQUENCE [LARGE SCALE GENOMIC DNA]</scope>
</reference>
<protein>
    <submittedName>
        <fullName evidence="2">Uncharacterized protein</fullName>
    </submittedName>
</protein>
<dbReference type="EMBL" id="BPLR01020888">
    <property type="protein sequence ID" value="GIX83629.1"/>
    <property type="molecule type" value="Genomic_DNA"/>
</dbReference>
<sequence>MLSLLIAPEREAENESPIAPDGPRRKVKSITKEGNNMQESEHMWSRNKYRFFSTTNDETSNFYARNKRGK</sequence>